<sequence length="19" mass="2053">MIDSESIHSGSITANEFSQ</sequence>
<evidence type="ECO:0000313" key="1">
    <source>
        <dbReference type="EMBL" id="MBX69127.1"/>
    </source>
</evidence>
<reference evidence="1" key="1">
    <citation type="submission" date="2018-02" db="EMBL/GenBank/DDBJ databases">
        <title>Rhizophora mucronata_Transcriptome.</title>
        <authorList>
            <person name="Meera S.P."/>
            <person name="Sreeshan A."/>
            <person name="Augustine A."/>
        </authorList>
    </citation>
    <scope>NUCLEOTIDE SEQUENCE</scope>
    <source>
        <tissue evidence="1">Leaf</tissue>
    </source>
</reference>
<dbReference type="AlphaFoldDB" id="A0A2P2QQ99"/>
<organism evidence="1">
    <name type="scientific">Rhizophora mucronata</name>
    <name type="common">Asiatic mangrove</name>
    <dbReference type="NCBI Taxonomy" id="61149"/>
    <lineage>
        <taxon>Eukaryota</taxon>
        <taxon>Viridiplantae</taxon>
        <taxon>Streptophyta</taxon>
        <taxon>Embryophyta</taxon>
        <taxon>Tracheophyta</taxon>
        <taxon>Spermatophyta</taxon>
        <taxon>Magnoliopsida</taxon>
        <taxon>eudicotyledons</taxon>
        <taxon>Gunneridae</taxon>
        <taxon>Pentapetalae</taxon>
        <taxon>rosids</taxon>
        <taxon>fabids</taxon>
        <taxon>Malpighiales</taxon>
        <taxon>Rhizophoraceae</taxon>
        <taxon>Rhizophora</taxon>
    </lineage>
</organism>
<name>A0A2P2QQ99_RHIMU</name>
<proteinExistence type="predicted"/>
<dbReference type="EMBL" id="GGEC01088643">
    <property type="protein sequence ID" value="MBX69127.1"/>
    <property type="molecule type" value="Transcribed_RNA"/>
</dbReference>
<protein>
    <submittedName>
        <fullName evidence="1">Uncharacterized protein</fullName>
    </submittedName>
</protein>
<accession>A0A2P2QQ99</accession>